<name>M7NKL0_9BACT</name>
<evidence type="ECO:0000313" key="1">
    <source>
        <dbReference type="EMBL" id="EMR02300.1"/>
    </source>
</evidence>
<dbReference type="STRING" id="1279009.ADICEAN_02572"/>
<evidence type="ECO:0000313" key="2">
    <source>
        <dbReference type="Proteomes" id="UP000011910"/>
    </source>
</evidence>
<dbReference type="EMBL" id="AODQ01000064">
    <property type="protein sequence ID" value="EMR02300.1"/>
    <property type="molecule type" value="Genomic_DNA"/>
</dbReference>
<dbReference type="OrthoDB" id="880491at2"/>
<reference evidence="1 2" key="1">
    <citation type="journal article" date="2013" name="Genome Announc.">
        <title>Draft Genome Sequence of Cesiribacter andamanensis Strain AMV16T, Isolated from a Soil Sample from a Mud Volcano in the Andaman Islands, India.</title>
        <authorList>
            <person name="Shivaji S."/>
            <person name="Ara S."/>
            <person name="Begum Z."/>
            <person name="Srinivas T.N."/>
            <person name="Singh A."/>
            <person name="Kumar Pinnaka A."/>
        </authorList>
    </citation>
    <scope>NUCLEOTIDE SEQUENCE [LARGE SCALE GENOMIC DNA]</scope>
    <source>
        <strain evidence="1 2">AMV16</strain>
    </source>
</reference>
<proteinExistence type="predicted"/>
<comment type="caution">
    <text evidence="1">The sequence shown here is derived from an EMBL/GenBank/DDBJ whole genome shotgun (WGS) entry which is preliminary data.</text>
</comment>
<sequence length="151" mass="17428">MKTSRKEIKIAASIHDMLVREAGVWGLTLREYTEAVIQYFASRRLNPKTVQEGLAWGLHEALDKGIERIMGMLGQQDEEKLGALLVSLREILHEQINARILLEILLNNLHQLSRLDQEELQQLVRKNSQFARQRKASILKVYKEEVSDQTP</sequence>
<dbReference type="AlphaFoldDB" id="M7NKL0"/>
<gene>
    <name evidence="1" type="ORF">ADICEAN_02572</name>
</gene>
<keyword evidence="2" id="KW-1185">Reference proteome</keyword>
<protein>
    <submittedName>
        <fullName evidence="1">Uncharacterized protein</fullName>
    </submittedName>
</protein>
<dbReference type="RefSeq" id="WP_009195962.1">
    <property type="nucleotide sequence ID" value="NZ_AODQ01000064.1"/>
</dbReference>
<accession>M7NKL0</accession>
<dbReference type="Proteomes" id="UP000011910">
    <property type="component" value="Unassembled WGS sequence"/>
</dbReference>
<organism evidence="1 2">
    <name type="scientific">Cesiribacter andamanensis AMV16</name>
    <dbReference type="NCBI Taxonomy" id="1279009"/>
    <lineage>
        <taxon>Bacteria</taxon>
        <taxon>Pseudomonadati</taxon>
        <taxon>Bacteroidota</taxon>
        <taxon>Cytophagia</taxon>
        <taxon>Cytophagales</taxon>
        <taxon>Cesiribacteraceae</taxon>
        <taxon>Cesiribacter</taxon>
    </lineage>
</organism>